<evidence type="ECO:0000256" key="8">
    <source>
        <dbReference type="ARBA" id="ARBA00022989"/>
    </source>
</evidence>
<dbReference type="GO" id="GO:0008237">
    <property type="term" value="F:metallopeptidase activity"/>
    <property type="evidence" value="ECO:0007669"/>
    <property type="project" value="UniProtKB-KW"/>
</dbReference>
<comment type="caution">
    <text evidence="14">The sequence shown here is derived from an EMBL/GenBank/DDBJ whole genome shotgun (WGS) entry which is preliminary data.</text>
</comment>
<accession>A0ABW2DI68</accession>
<dbReference type="EC" id="3.4.24.-" evidence="14"/>
<evidence type="ECO:0000313" key="14">
    <source>
        <dbReference type="EMBL" id="MFC6996008.1"/>
    </source>
</evidence>
<feature type="transmembrane region" description="Helical" evidence="12">
    <location>
        <begin position="32"/>
        <end position="65"/>
    </location>
</feature>
<evidence type="ECO:0000256" key="12">
    <source>
        <dbReference type="SAM" id="Phobius"/>
    </source>
</evidence>
<proteinExistence type="predicted"/>
<keyword evidence="3" id="KW-0645">Protease</keyword>
<evidence type="ECO:0000256" key="9">
    <source>
        <dbReference type="ARBA" id="ARBA00023049"/>
    </source>
</evidence>
<reference evidence="15" key="1">
    <citation type="journal article" date="2019" name="Int. J. Syst. Evol. Microbiol.">
        <title>The Global Catalogue of Microorganisms (GCM) 10K type strain sequencing project: providing services to taxonomists for standard genome sequencing and annotation.</title>
        <authorList>
            <consortium name="The Broad Institute Genomics Platform"/>
            <consortium name="The Broad Institute Genome Sequencing Center for Infectious Disease"/>
            <person name="Wu L."/>
            <person name="Ma J."/>
        </authorList>
    </citation>
    <scope>NUCLEOTIDE SEQUENCE [LARGE SCALE GENOMIC DNA]</scope>
    <source>
        <strain evidence="15">CGMCC 4.7393</strain>
    </source>
</reference>
<evidence type="ECO:0000256" key="11">
    <source>
        <dbReference type="SAM" id="Coils"/>
    </source>
</evidence>
<feature type="transmembrane region" description="Helical" evidence="12">
    <location>
        <begin position="229"/>
        <end position="249"/>
    </location>
</feature>
<evidence type="ECO:0000256" key="2">
    <source>
        <dbReference type="ARBA" id="ARBA00022475"/>
    </source>
</evidence>
<evidence type="ECO:0000259" key="13">
    <source>
        <dbReference type="Pfam" id="PF01435"/>
    </source>
</evidence>
<dbReference type="InterPro" id="IPR050083">
    <property type="entry name" value="HtpX_protease"/>
</dbReference>
<keyword evidence="9 14" id="KW-0482">Metalloprotease</keyword>
<evidence type="ECO:0000256" key="3">
    <source>
        <dbReference type="ARBA" id="ARBA00022670"/>
    </source>
</evidence>
<gene>
    <name evidence="14" type="ORF">ACFQHR_00145</name>
</gene>
<keyword evidence="7" id="KW-0862">Zinc</keyword>
<keyword evidence="10 12" id="KW-0472">Membrane</keyword>
<organism evidence="14 15">
    <name type="scientific">Rufibacter roseus</name>
    <dbReference type="NCBI Taxonomy" id="1567108"/>
    <lineage>
        <taxon>Bacteria</taxon>
        <taxon>Pseudomonadati</taxon>
        <taxon>Bacteroidota</taxon>
        <taxon>Cytophagia</taxon>
        <taxon>Cytophagales</taxon>
        <taxon>Hymenobacteraceae</taxon>
        <taxon>Rufibacter</taxon>
    </lineage>
</organism>
<name>A0ABW2DI68_9BACT</name>
<dbReference type="PANTHER" id="PTHR43221">
    <property type="entry name" value="PROTEASE HTPX"/>
    <property type="match status" value="1"/>
</dbReference>
<keyword evidence="8 12" id="KW-1133">Transmembrane helix</keyword>
<keyword evidence="11" id="KW-0175">Coiled coil</keyword>
<dbReference type="CDD" id="cd07328">
    <property type="entry name" value="M48_Ste24p_like"/>
    <property type="match status" value="1"/>
</dbReference>
<evidence type="ECO:0000313" key="15">
    <source>
        <dbReference type="Proteomes" id="UP001596405"/>
    </source>
</evidence>
<keyword evidence="4 12" id="KW-0812">Transmembrane</keyword>
<evidence type="ECO:0000256" key="1">
    <source>
        <dbReference type="ARBA" id="ARBA00001947"/>
    </source>
</evidence>
<keyword evidence="2" id="KW-1003">Cell membrane</keyword>
<dbReference type="Proteomes" id="UP001596405">
    <property type="component" value="Unassembled WGS sequence"/>
</dbReference>
<dbReference type="Gene3D" id="3.30.2010.10">
    <property type="entry name" value="Metalloproteases ('zincins'), catalytic domain"/>
    <property type="match status" value="1"/>
</dbReference>
<sequence length="711" mass="80790">MKRTFPYPAMPQGVDERIIAPSAAFKREVAKVAAAIAFFAVVYVALMAAALALAVLCGLGGYFLVVLKPAFFTFMLGLGLAGLGLMVIFFLLKFMFKRSKTDRSDMVEIQEEEQPELFAFIRNITQETQTPFPKKIYLSAEVNAAVFYDSSFWSMFLPVKKNLVIGLGLVNSVNVTEFKAILAHEFGHFSQRSMKLGSYVYNVNRAIYNMLYDNQGYGKALEKWADISGYFALFAGLTAKIVQAIQWVLKKAYVVVNKPYMCLSRQMEFHADSVAAYVTGSEPLITSLRRIEAADACYSRLFNHYNAWLSENLKADNMYPQHRALMHLFSEDFHIPMAHGLLQVNAQTLSMFNQSRLMMKDQWASHPSTDDRAAHLLSLNIPAEVLHDSPWVLFRKVEQVQQLMTQKVYEKAEFAQAPQALSLPAFSQKLASEMQERSFDKAYKGFYDNRNIKTFDVETVAATAELLPAITFDDLFTDANCKLPQKISSLEADLETVQQIVQGAIDIKSFDFDGRKYSAKDAVAVQQILENEIKEAQEQLDLLDQKAFGFFYQKAHEQDRTAALVAAYQSVFTATKEAEEDTQLFTALWDTLHFIFNNEMTLEGAKTVCQELEGRETPVKKRLQHLLQDELYTRCITPHQLPKLEKLASQTRVYVTEYGFDSVSLDELAEGSHLFVQMSWEKVFHLKKETLALQMAVVQQQQEENLTMEEV</sequence>
<dbReference type="RefSeq" id="WP_082883160.1">
    <property type="nucleotide sequence ID" value="NZ_JBHSYQ010000001.1"/>
</dbReference>
<keyword evidence="5" id="KW-0479">Metal-binding</keyword>
<dbReference type="EMBL" id="JBHSYQ010000001">
    <property type="protein sequence ID" value="MFC6996008.1"/>
    <property type="molecule type" value="Genomic_DNA"/>
</dbReference>
<feature type="domain" description="Peptidase M48" evidence="13">
    <location>
        <begin position="114"/>
        <end position="378"/>
    </location>
</feature>
<keyword evidence="15" id="KW-1185">Reference proteome</keyword>
<evidence type="ECO:0000256" key="6">
    <source>
        <dbReference type="ARBA" id="ARBA00022801"/>
    </source>
</evidence>
<comment type="cofactor">
    <cofactor evidence="1">
        <name>Zn(2+)</name>
        <dbReference type="ChEBI" id="CHEBI:29105"/>
    </cofactor>
</comment>
<dbReference type="Pfam" id="PF01435">
    <property type="entry name" value="Peptidase_M48"/>
    <property type="match status" value="1"/>
</dbReference>
<dbReference type="InterPro" id="IPR001915">
    <property type="entry name" value="Peptidase_M48"/>
</dbReference>
<evidence type="ECO:0000256" key="10">
    <source>
        <dbReference type="ARBA" id="ARBA00023136"/>
    </source>
</evidence>
<keyword evidence="6 14" id="KW-0378">Hydrolase</keyword>
<protein>
    <submittedName>
        <fullName evidence="14">M48 family metalloprotease</fullName>
        <ecNumber evidence="14">3.4.24.-</ecNumber>
    </submittedName>
</protein>
<feature type="transmembrane region" description="Helical" evidence="12">
    <location>
        <begin position="71"/>
        <end position="96"/>
    </location>
</feature>
<feature type="coiled-coil region" evidence="11">
    <location>
        <begin position="519"/>
        <end position="546"/>
    </location>
</feature>
<evidence type="ECO:0000256" key="7">
    <source>
        <dbReference type="ARBA" id="ARBA00022833"/>
    </source>
</evidence>
<evidence type="ECO:0000256" key="4">
    <source>
        <dbReference type="ARBA" id="ARBA00022692"/>
    </source>
</evidence>
<evidence type="ECO:0000256" key="5">
    <source>
        <dbReference type="ARBA" id="ARBA00022723"/>
    </source>
</evidence>
<dbReference type="PANTHER" id="PTHR43221:SF2">
    <property type="entry name" value="PROTEASE HTPX HOMOLOG"/>
    <property type="match status" value="1"/>
</dbReference>